<dbReference type="PANTHER" id="PTHR41533:SF1">
    <property type="entry name" value="L,D-TRANSPEPTIDASE YCBB-RELATED"/>
    <property type="match status" value="1"/>
</dbReference>
<reference evidence="4" key="1">
    <citation type="submission" date="2020-10" db="EMBL/GenBank/DDBJ databases">
        <authorList>
            <person name="Gilroy R."/>
        </authorList>
    </citation>
    <scope>NUCLEOTIDE SEQUENCE</scope>
    <source>
        <strain evidence="4">ChiHcec3-11533</strain>
    </source>
</reference>
<feature type="domain" description="Peptidoglycan binding-like" evidence="3">
    <location>
        <begin position="284"/>
        <end position="335"/>
    </location>
</feature>
<protein>
    <submittedName>
        <fullName evidence="4">Peptidoglycan-binding protein</fullName>
    </submittedName>
</protein>
<feature type="domain" description="Peptidoglycan binding-like" evidence="3">
    <location>
        <begin position="364"/>
        <end position="418"/>
    </location>
</feature>
<evidence type="ECO:0000313" key="5">
    <source>
        <dbReference type="Proteomes" id="UP000824072"/>
    </source>
</evidence>
<dbReference type="Proteomes" id="UP000824072">
    <property type="component" value="Unassembled WGS sequence"/>
</dbReference>
<evidence type="ECO:0000256" key="1">
    <source>
        <dbReference type="SAM" id="MobiDB-lite"/>
    </source>
</evidence>
<evidence type="ECO:0000256" key="2">
    <source>
        <dbReference type="SAM" id="SignalP"/>
    </source>
</evidence>
<feature type="domain" description="Peptidoglycan binding-like" evidence="3">
    <location>
        <begin position="535"/>
        <end position="579"/>
    </location>
</feature>
<name>A0A9D1IBJ6_9FIRM</name>
<evidence type="ECO:0000313" key="4">
    <source>
        <dbReference type="EMBL" id="HIU34370.1"/>
    </source>
</evidence>
<dbReference type="EMBL" id="DVMU01000165">
    <property type="protein sequence ID" value="HIU34370.1"/>
    <property type="molecule type" value="Genomic_DNA"/>
</dbReference>
<dbReference type="InterPro" id="IPR036365">
    <property type="entry name" value="PGBD-like_sf"/>
</dbReference>
<dbReference type="SUPFAM" id="SSF47090">
    <property type="entry name" value="PGBD-like"/>
    <property type="match status" value="6"/>
</dbReference>
<feature type="compositionally biased region" description="Polar residues" evidence="1">
    <location>
        <begin position="425"/>
        <end position="438"/>
    </location>
</feature>
<accession>A0A9D1IBJ6</accession>
<feature type="signal peptide" evidence="2">
    <location>
        <begin position="1"/>
        <end position="18"/>
    </location>
</feature>
<dbReference type="PANTHER" id="PTHR41533">
    <property type="entry name" value="L,D-TRANSPEPTIDASE HI_1667-RELATED"/>
    <property type="match status" value="1"/>
</dbReference>
<dbReference type="Gene3D" id="1.10.101.10">
    <property type="entry name" value="PGBD-like superfamily/PGBD"/>
    <property type="match status" value="6"/>
</dbReference>
<dbReference type="InterPro" id="IPR036366">
    <property type="entry name" value="PGBDSf"/>
</dbReference>
<feature type="domain" description="Peptidoglycan binding-like" evidence="3">
    <location>
        <begin position="105"/>
        <end position="156"/>
    </location>
</feature>
<comment type="caution">
    <text evidence="4">The sequence shown here is derived from an EMBL/GenBank/DDBJ whole genome shotgun (WGS) entry which is preliminary data.</text>
</comment>
<dbReference type="InterPro" id="IPR002477">
    <property type="entry name" value="Peptidoglycan-bd-like"/>
</dbReference>
<dbReference type="Pfam" id="PF01471">
    <property type="entry name" value="PG_binding_1"/>
    <property type="match status" value="5"/>
</dbReference>
<feature type="region of interest" description="Disordered" evidence="1">
    <location>
        <begin position="423"/>
        <end position="442"/>
    </location>
</feature>
<evidence type="ECO:0000259" key="3">
    <source>
        <dbReference type="Pfam" id="PF01471"/>
    </source>
</evidence>
<sequence>MRNRAALFFLAASLMLLAVVLGGCSSQEDSAQFQPDLSVDIFVPYATATPEPEKEEEVVSNNSPFSINSEGDVTILDPNWVSSGFTSVDGENNESQYTQLKLGDSGQEVQNLQARLKELGYYEAEVSGVFDTQTESAVKLFELTYGNMQTGTATAKLQMLLFASNAPAYGSAEYEAARSQHYTTLQRGDVGSSVLLLQYRLMELGYPCTPTGTFDEQTARAVGLFYVEYGVNAYEIASVQFQEELFSETAKVYSKADPGDITADVPTTEENEVTTLRAGNIGTHVISLQTRLIELGYLQGEANGTFDEATAEAVRAFQRQLGMAETGEADLELQEKILSADAPVFGAEPTQKPEGYELLQIGSQGDSVSNLQARLIELGYAKGSPTGNYDDHTATAIRKFQELAGLEQTGVATADLQELLYSDQAPRNATQESTTSRYPSGLEMEELAQGSSGDPVKYLQTRLKALGYFEGEVDGEYGNRTEEAVKDLQQNIGVEEDGVADICFQQYIYSDAVPKSTVEFFTRTQEFRDLALGDSGEDVEQMQKQLNALGYLEADAVSDSVGTMNEATVEAVNAAQTAMHYLSTDSIASAEFQCFLFSRYAQLIQVE</sequence>
<dbReference type="AlphaFoldDB" id="A0A9D1IBJ6"/>
<feature type="chain" id="PRO_5038701796" evidence="2">
    <location>
        <begin position="19"/>
        <end position="607"/>
    </location>
</feature>
<reference evidence="4" key="2">
    <citation type="journal article" date="2021" name="PeerJ">
        <title>Extensive microbial diversity within the chicken gut microbiome revealed by metagenomics and culture.</title>
        <authorList>
            <person name="Gilroy R."/>
            <person name="Ravi A."/>
            <person name="Getino M."/>
            <person name="Pursley I."/>
            <person name="Horton D.L."/>
            <person name="Alikhan N.F."/>
            <person name="Baker D."/>
            <person name="Gharbi K."/>
            <person name="Hall N."/>
            <person name="Watson M."/>
            <person name="Adriaenssens E.M."/>
            <person name="Foster-Nyarko E."/>
            <person name="Jarju S."/>
            <person name="Secka A."/>
            <person name="Antonio M."/>
            <person name="Oren A."/>
            <person name="Chaudhuri R.R."/>
            <person name="La Ragione R."/>
            <person name="Hildebrand F."/>
            <person name="Pallen M.J."/>
        </authorList>
    </citation>
    <scope>NUCLEOTIDE SEQUENCE</scope>
    <source>
        <strain evidence="4">ChiHcec3-11533</strain>
    </source>
</reference>
<dbReference type="InterPro" id="IPR052905">
    <property type="entry name" value="LD-transpeptidase_YkuD-like"/>
</dbReference>
<gene>
    <name evidence="4" type="ORF">IAB02_07385</name>
</gene>
<organism evidence="4 5">
    <name type="scientific">Candidatus Pullichristensenella excrementigallinarum</name>
    <dbReference type="NCBI Taxonomy" id="2840907"/>
    <lineage>
        <taxon>Bacteria</taxon>
        <taxon>Bacillati</taxon>
        <taxon>Bacillota</taxon>
        <taxon>Clostridia</taxon>
        <taxon>Candidatus Pullichristensenella</taxon>
    </lineage>
</organism>
<feature type="domain" description="Peptidoglycan binding-like" evidence="3">
    <location>
        <begin position="452"/>
        <end position="501"/>
    </location>
</feature>
<dbReference type="PROSITE" id="PS51257">
    <property type="entry name" value="PROKAR_LIPOPROTEIN"/>
    <property type="match status" value="1"/>
</dbReference>
<keyword evidence="2" id="KW-0732">Signal</keyword>
<proteinExistence type="predicted"/>